<dbReference type="RefSeq" id="WP_147650250.1">
    <property type="nucleotide sequence ID" value="NZ_CP042806.1"/>
</dbReference>
<dbReference type="AlphaFoldDB" id="A0A5B9ELG6"/>
<proteinExistence type="predicted"/>
<dbReference type="SUPFAM" id="SSF117916">
    <property type="entry name" value="Fe-S cluster assembly (FSCA) domain-like"/>
    <property type="match status" value="1"/>
</dbReference>
<dbReference type="Proteomes" id="UP000321820">
    <property type="component" value="Chromosome"/>
</dbReference>
<accession>A0A5B9ELG6</accession>
<evidence type="ECO:0000313" key="1">
    <source>
        <dbReference type="EMBL" id="QEE30956.1"/>
    </source>
</evidence>
<dbReference type="Gene3D" id="3.30.300.130">
    <property type="entry name" value="Fe-S cluster assembly (FSCA)"/>
    <property type="match status" value="1"/>
</dbReference>
<evidence type="ECO:0000313" key="2">
    <source>
        <dbReference type="Proteomes" id="UP000321820"/>
    </source>
</evidence>
<dbReference type="OrthoDB" id="9805360at2"/>
<dbReference type="InterPro" id="IPR034904">
    <property type="entry name" value="FSCA_dom_sf"/>
</dbReference>
<name>A0A5B9ELG6_9BACT</name>
<protein>
    <submittedName>
        <fullName evidence="1">DUF59 domain-containing protein</fullName>
    </submittedName>
</protein>
<dbReference type="KEGG" id="talb:FTW19_24915"/>
<gene>
    <name evidence="1" type="ORF">FTW19_24915</name>
</gene>
<dbReference type="EMBL" id="CP042806">
    <property type="protein sequence ID" value="QEE30956.1"/>
    <property type="molecule type" value="Genomic_DNA"/>
</dbReference>
<sequence length="124" mass="13858">MTVEEIRRALRDCFHPALKLNVEALGLIDDINVSPDKDAPGAGIPGVPQKHIVRLSVYRPTEDETATAMMTELIRNRLYGFPETGTVEITLLDGWTPQRLTDEAREQLAAQLRPQQLVQIRAKG</sequence>
<keyword evidence="2" id="KW-1185">Reference proteome</keyword>
<organism evidence="1 2">
    <name type="scientific">Terriglobus albidus</name>
    <dbReference type="NCBI Taxonomy" id="1592106"/>
    <lineage>
        <taxon>Bacteria</taxon>
        <taxon>Pseudomonadati</taxon>
        <taxon>Acidobacteriota</taxon>
        <taxon>Terriglobia</taxon>
        <taxon>Terriglobales</taxon>
        <taxon>Acidobacteriaceae</taxon>
        <taxon>Terriglobus</taxon>
    </lineage>
</organism>
<reference evidence="1 2" key="1">
    <citation type="submission" date="2019-08" db="EMBL/GenBank/DDBJ databases">
        <title>Complete genome sequence of Terriglobus albidus strain ORNL.</title>
        <authorList>
            <person name="Podar M."/>
        </authorList>
    </citation>
    <scope>NUCLEOTIDE SEQUENCE [LARGE SCALE GENOMIC DNA]</scope>
    <source>
        <strain evidence="1 2">ORNL</strain>
    </source>
</reference>